<keyword evidence="4" id="KW-1185">Reference proteome</keyword>
<name>A0A151WGA4_9HYME</name>
<dbReference type="Pfam" id="PF21787">
    <property type="entry name" value="TNP-like_RNaseH_N"/>
    <property type="match status" value="1"/>
</dbReference>
<dbReference type="AlphaFoldDB" id="A0A151WGA4"/>
<sequence length="144" mass="16916">MELTRENFRAMIYYDFQRGLLRQECIDQLTSTFGDKAPSFATVKRWYNEFNRSCVNKECGLVYDEMSITSKRIFDTSLNATLGNITFPNDQNTVTHATHALVFMLVGTASRWKHIVDYHFTEDSFNSLVLKDIVLYFRLYKQLK</sequence>
<reference evidence="3 4" key="1">
    <citation type="submission" date="2015-09" db="EMBL/GenBank/DDBJ databases">
        <title>Trachymyrmex zeteki WGS genome.</title>
        <authorList>
            <person name="Nygaard S."/>
            <person name="Hu H."/>
            <person name="Boomsma J."/>
            <person name="Zhang G."/>
        </authorList>
    </citation>
    <scope>NUCLEOTIDE SEQUENCE [LARGE SCALE GENOMIC DNA]</scope>
    <source>
        <strain evidence="3">Tzet28-1</strain>
        <tissue evidence="3">Whole body</tissue>
    </source>
</reference>
<dbReference type="Gene3D" id="1.10.10.1450">
    <property type="match status" value="1"/>
</dbReference>
<evidence type="ECO:0000313" key="4">
    <source>
        <dbReference type="Proteomes" id="UP000075809"/>
    </source>
</evidence>
<protein>
    <submittedName>
        <fullName evidence="3">Uncharacterized protein</fullName>
    </submittedName>
</protein>
<dbReference type="InterPro" id="IPR048365">
    <property type="entry name" value="TNP-like_RNaseH_N"/>
</dbReference>
<dbReference type="Pfam" id="PF17906">
    <property type="entry name" value="HTH_48"/>
    <property type="match status" value="1"/>
</dbReference>
<feature type="domain" description="Mos1 transposase HTH" evidence="1">
    <location>
        <begin position="5"/>
        <end position="50"/>
    </location>
</feature>
<accession>A0A151WGA4</accession>
<evidence type="ECO:0000313" key="3">
    <source>
        <dbReference type="EMBL" id="KYQ46883.1"/>
    </source>
</evidence>
<organism evidence="3 4">
    <name type="scientific">Mycetomoellerius zeteki</name>
    <dbReference type="NCBI Taxonomy" id="64791"/>
    <lineage>
        <taxon>Eukaryota</taxon>
        <taxon>Metazoa</taxon>
        <taxon>Ecdysozoa</taxon>
        <taxon>Arthropoda</taxon>
        <taxon>Hexapoda</taxon>
        <taxon>Insecta</taxon>
        <taxon>Pterygota</taxon>
        <taxon>Neoptera</taxon>
        <taxon>Endopterygota</taxon>
        <taxon>Hymenoptera</taxon>
        <taxon>Apocrita</taxon>
        <taxon>Aculeata</taxon>
        <taxon>Formicoidea</taxon>
        <taxon>Formicidae</taxon>
        <taxon>Myrmicinae</taxon>
        <taxon>Mycetomoellerius</taxon>
    </lineage>
</organism>
<feature type="domain" description="Transposable element P transposase-like RNase H" evidence="2">
    <location>
        <begin position="54"/>
        <end position="134"/>
    </location>
</feature>
<gene>
    <name evidence="3" type="ORF">ALC60_14098</name>
</gene>
<dbReference type="InterPro" id="IPR041426">
    <property type="entry name" value="Mos1_HTH"/>
</dbReference>
<evidence type="ECO:0000259" key="1">
    <source>
        <dbReference type="Pfam" id="PF17906"/>
    </source>
</evidence>
<proteinExistence type="predicted"/>
<dbReference type="EMBL" id="KQ983178">
    <property type="protein sequence ID" value="KYQ46883.1"/>
    <property type="molecule type" value="Genomic_DNA"/>
</dbReference>
<evidence type="ECO:0000259" key="2">
    <source>
        <dbReference type="Pfam" id="PF21787"/>
    </source>
</evidence>
<dbReference type="Proteomes" id="UP000075809">
    <property type="component" value="Unassembled WGS sequence"/>
</dbReference>